<dbReference type="AlphaFoldDB" id="A0A9J6EQ74"/>
<dbReference type="InterPro" id="IPR029055">
    <property type="entry name" value="Ntn_hydrolases_N"/>
</dbReference>
<keyword evidence="3" id="KW-1185">Reference proteome</keyword>
<dbReference type="GO" id="GO:0005886">
    <property type="term" value="C:plasma membrane"/>
    <property type="evidence" value="ECO:0007669"/>
    <property type="project" value="TreeGrafter"/>
</dbReference>
<proteinExistence type="predicted"/>
<evidence type="ECO:0008006" key="4">
    <source>
        <dbReference type="Google" id="ProtNLM"/>
    </source>
</evidence>
<comment type="caution">
    <text evidence="2">The sequence shown here is derived from an EMBL/GenBank/DDBJ whole genome shotgun (WGS) entry which is preliminary data.</text>
</comment>
<gene>
    <name evidence="2" type="ORF">HPB51_025692</name>
</gene>
<evidence type="ECO:0000313" key="3">
    <source>
        <dbReference type="Proteomes" id="UP000821866"/>
    </source>
</evidence>
<dbReference type="PANTHER" id="PTHR11686">
    <property type="entry name" value="GAMMA GLUTAMYL TRANSPEPTIDASE"/>
    <property type="match status" value="1"/>
</dbReference>
<dbReference type="Proteomes" id="UP000821866">
    <property type="component" value="Chromosome 11"/>
</dbReference>
<reference evidence="2" key="2">
    <citation type="submission" date="2021-09" db="EMBL/GenBank/DDBJ databases">
        <authorList>
            <person name="Jia N."/>
            <person name="Wang J."/>
            <person name="Shi W."/>
            <person name="Du L."/>
            <person name="Sun Y."/>
            <person name="Zhan W."/>
            <person name="Jiang J."/>
            <person name="Wang Q."/>
            <person name="Zhang B."/>
            <person name="Ji P."/>
            <person name="Sakyi L.B."/>
            <person name="Cui X."/>
            <person name="Yuan T."/>
            <person name="Jiang B."/>
            <person name="Yang W."/>
            <person name="Lam T.T.-Y."/>
            <person name="Chang Q."/>
            <person name="Ding S."/>
            <person name="Wang X."/>
            <person name="Zhu J."/>
            <person name="Ruan X."/>
            <person name="Zhao L."/>
            <person name="Wei J."/>
            <person name="Que T."/>
            <person name="Du C."/>
            <person name="Cheng J."/>
            <person name="Dai P."/>
            <person name="Han X."/>
            <person name="Huang E."/>
            <person name="Gao Y."/>
            <person name="Liu J."/>
            <person name="Shao H."/>
            <person name="Ye R."/>
            <person name="Li L."/>
            <person name="Wei W."/>
            <person name="Wang X."/>
            <person name="Wang C."/>
            <person name="Huo Q."/>
            <person name="Li W."/>
            <person name="Guo W."/>
            <person name="Chen H."/>
            <person name="Chen S."/>
            <person name="Zhou L."/>
            <person name="Zhou L."/>
            <person name="Ni X."/>
            <person name="Tian J."/>
            <person name="Zhou Y."/>
            <person name="Sheng Y."/>
            <person name="Liu T."/>
            <person name="Pan Y."/>
            <person name="Xia L."/>
            <person name="Li J."/>
            <person name="Zhao F."/>
            <person name="Cao W."/>
        </authorList>
    </citation>
    <scope>NUCLEOTIDE SEQUENCE</scope>
    <source>
        <strain evidence="2">Rmic-2018</strain>
        <tissue evidence="2">Larvae</tissue>
    </source>
</reference>
<dbReference type="GO" id="GO:0036374">
    <property type="term" value="F:glutathione hydrolase activity"/>
    <property type="evidence" value="ECO:0007669"/>
    <property type="project" value="InterPro"/>
</dbReference>
<evidence type="ECO:0000256" key="1">
    <source>
        <dbReference type="SAM" id="MobiDB-lite"/>
    </source>
</evidence>
<dbReference type="GO" id="GO:0006751">
    <property type="term" value="P:glutathione catabolic process"/>
    <property type="evidence" value="ECO:0007669"/>
    <property type="project" value="InterPro"/>
</dbReference>
<feature type="region of interest" description="Disordered" evidence="1">
    <location>
        <begin position="84"/>
        <end position="123"/>
    </location>
</feature>
<dbReference type="EMBL" id="JABSTU010000003">
    <property type="protein sequence ID" value="KAH8036351.1"/>
    <property type="molecule type" value="Genomic_DNA"/>
</dbReference>
<organism evidence="2 3">
    <name type="scientific">Rhipicephalus microplus</name>
    <name type="common">Cattle tick</name>
    <name type="synonym">Boophilus microplus</name>
    <dbReference type="NCBI Taxonomy" id="6941"/>
    <lineage>
        <taxon>Eukaryota</taxon>
        <taxon>Metazoa</taxon>
        <taxon>Ecdysozoa</taxon>
        <taxon>Arthropoda</taxon>
        <taxon>Chelicerata</taxon>
        <taxon>Arachnida</taxon>
        <taxon>Acari</taxon>
        <taxon>Parasitiformes</taxon>
        <taxon>Ixodida</taxon>
        <taxon>Ixodoidea</taxon>
        <taxon>Ixodidae</taxon>
        <taxon>Rhipicephalinae</taxon>
        <taxon>Rhipicephalus</taxon>
        <taxon>Boophilus</taxon>
    </lineage>
</organism>
<dbReference type="InterPro" id="IPR000101">
    <property type="entry name" value="GGT_peptidase"/>
</dbReference>
<dbReference type="SUPFAM" id="SSF56235">
    <property type="entry name" value="N-terminal nucleophile aminohydrolases (Ntn hydrolases)"/>
    <property type="match status" value="1"/>
</dbReference>
<reference evidence="2" key="1">
    <citation type="journal article" date="2020" name="Cell">
        <title>Large-Scale Comparative Analyses of Tick Genomes Elucidate Their Genetic Diversity and Vector Capacities.</title>
        <authorList>
            <consortium name="Tick Genome and Microbiome Consortium (TIGMIC)"/>
            <person name="Jia N."/>
            <person name="Wang J."/>
            <person name="Shi W."/>
            <person name="Du L."/>
            <person name="Sun Y."/>
            <person name="Zhan W."/>
            <person name="Jiang J.F."/>
            <person name="Wang Q."/>
            <person name="Zhang B."/>
            <person name="Ji P."/>
            <person name="Bell-Sakyi L."/>
            <person name="Cui X.M."/>
            <person name="Yuan T.T."/>
            <person name="Jiang B.G."/>
            <person name="Yang W.F."/>
            <person name="Lam T.T."/>
            <person name="Chang Q.C."/>
            <person name="Ding S.J."/>
            <person name="Wang X.J."/>
            <person name="Zhu J.G."/>
            <person name="Ruan X.D."/>
            <person name="Zhao L."/>
            <person name="Wei J.T."/>
            <person name="Ye R.Z."/>
            <person name="Que T.C."/>
            <person name="Du C.H."/>
            <person name="Zhou Y.H."/>
            <person name="Cheng J.X."/>
            <person name="Dai P.F."/>
            <person name="Guo W.B."/>
            <person name="Han X.H."/>
            <person name="Huang E.J."/>
            <person name="Li L.F."/>
            <person name="Wei W."/>
            <person name="Gao Y.C."/>
            <person name="Liu J.Z."/>
            <person name="Shao H.Z."/>
            <person name="Wang X."/>
            <person name="Wang C.C."/>
            <person name="Yang T.C."/>
            <person name="Huo Q.B."/>
            <person name="Li W."/>
            <person name="Chen H.Y."/>
            <person name="Chen S.E."/>
            <person name="Zhou L.G."/>
            <person name="Ni X.B."/>
            <person name="Tian J.H."/>
            <person name="Sheng Y."/>
            <person name="Liu T."/>
            <person name="Pan Y.S."/>
            <person name="Xia L.Y."/>
            <person name="Li J."/>
            <person name="Zhao F."/>
            <person name="Cao W.C."/>
        </authorList>
    </citation>
    <scope>NUCLEOTIDE SEQUENCE</scope>
    <source>
        <strain evidence="2">Rmic-2018</strain>
    </source>
</reference>
<accession>A0A9J6EQ74</accession>
<sequence>MNGTIADVAVASMLCQCVMMPYKCGLGGGFFSVYYNRADQKSLAFSAHEWAPLAARSTMFLANSSLSSHVHQWPAVRAACCDSAGGTETPSLAPRCASGLLPKQPGAGASERPEAMPKLEAAG</sequence>
<dbReference type="Pfam" id="PF01019">
    <property type="entry name" value="G_glu_transpept"/>
    <property type="match status" value="1"/>
</dbReference>
<evidence type="ECO:0000313" key="2">
    <source>
        <dbReference type="EMBL" id="KAH8036351.1"/>
    </source>
</evidence>
<protein>
    <recommendedName>
        <fullName evidence="4">Gamma-glutamyltranspeptidase 1</fullName>
    </recommendedName>
</protein>
<name>A0A9J6EQ74_RHIMP</name>
<dbReference type="PANTHER" id="PTHR11686:SF9">
    <property type="entry name" value="RE13973P"/>
    <property type="match status" value="1"/>
</dbReference>